<dbReference type="AlphaFoldDB" id="A0AA38MUL2"/>
<name>A0AA38MUL2_9AGAR</name>
<reference evidence="2" key="1">
    <citation type="submission" date="2022-08" db="EMBL/GenBank/DDBJ databases">
        <authorList>
            <consortium name="DOE Joint Genome Institute"/>
            <person name="Min B."/>
            <person name="Sierra-Patev S."/>
            <person name="Naranjo-Ortiz M."/>
            <person name="Looney B."/>
            <person name="Konkel Z."/>
            <person name="Slot J.C."/>
            <person name="Sakamoto Y."/>
            <person name="Steenwyk J.L."/>
            <person name="Rokas A."/>
            <person name="Carro J."/>
            <person name="Camarero S."/>
            <person name="Ferreira P."/>
            <person name="Molpeceres G."/>
            <person name="Ruiz-duenas F.J."/>
            <person name="Serrano A."/>
            <person name="Henrissat B."/>
            <person name="Drula E."/>
            <person name="Hughes K.W."/>
            <person name="Mata J.L."/>
            <person name="Ishikawa N.K."/>
            <person name="Vargas-Isla R."/>
            <person name="Ushijima S."/>
            <person name="Smith C.A."/>
            <person name="Ahrendt S."/>
            <person name="Andreopoulos W."/>
            <person name="He G."/>
            <person name="LaButti K."/>
            <person name="Lipzen A."/>
            <person name="Ng V."/>
            <person name="Riley R."/>
            <person name="Sandor L."/>
            <person name="Barry K."/>
            <person name="Martinez A.T."/>
            <person name="Xiao Y."/>
            <person name="Gibbons J.G."/>
            <person name="Terashima K."/>
            <person name="Hibbett D.S."/>
            <person name="Grigoriev I.V."/>
        </authorList>
    </citation>
    <scope>NUCLEOTIDE SEQUENCE</scope>
    <source>
        <strain evidence="2">ET3784</strain>
    </source>
</reference>
<comment type="caution">
    <text evidence="2">The sequence shown here is derived from an EMBL/GenBank/DDBJ whole genome shotgun (WGS) entry which is preliminary data.</text>
</comment>
<sequence>MLFMKLTSCLASLFALTACTVAVVLPSRSELESRVYPRATEPIQSGLVFTIHNVKADTVVDLSAGDNKTITGWSLNGGKNQQWTTIWTGESWNFQSVETGLYLGFTGTAGNGTNLTVASTPTAWDIWHDTVNETNYRIFAPNTTVNWDLWGYGDGVSGDPITLWGAWSGIHQTWRFVQSMHRSTCSCYTISSNDVSSALFFLLSYLYFPRIYSSHLNTAVIISFPLSSSSSRLTGLAEHGVITI</sequence>
<dbReference type="Proteomes" id="UP001176059">
    <property type="component" value="Unassembled WGS sequence"/>
</dbReference>
<feature type="domain" description="Ricin B lectin" evidence="1">
    <location>
        <begin position="45"/>
        <end position="116"/>
    </location>
</feature>
<organism evidence="2 3">
    <name type="scientific">Lentinula guzmanii</name>
    <dbReference type="NCBI Taxonomy" id="2804957"/>
    <lineage>
        <taxon>Eukaryota</taxon>
        <taxon>Fungi</taxon>
        <taxon>Dikarya</taxon>
        <taxon>Basidiomycota</taxon>
        <taxon>Agaricomycotina</taxon>
        <taxon>Agaricomycetes</taxon>
        <taxon>Agaricomycetidae</taxon>
        <taxon>Agaricales</taxon>
        <taxon>Marasmiineae</taxon>
        <taxon>Omphalotaceae</taxon>
        <taxon>Lentinula</taxon>
    </lineage>
</organism>
<protein>
    <recommendedName>
        <fullName evidence="1">Ricin B lectin domain-containing protein</fullName>
    </recommendedName>
</protein>
<dbReference type="InterPro" id="IPR000772">
    <property type="entry name" value="Ricin_B_lectin"/>
</dbReference>
<dbReference type="EMBL" id="JANVFO010000107">
    <property type="protein sequence ID" value="KAJ3712551.1"/>
    <property type="molecule type" value="Genomic_DNA"/>
</dbReference>
<evidence type="ECO:0000313" key="2">
    <source>
        <dbReference type="EMBL" id="KAJ3712551.1"/>
    </source>
</evidence>
<dbReference type="SUPFAM" id="SSF50370">
    <property type="entry name" value="Ricin B-like lectins"/>
    <property type="match status" value="1"/>
</dbReference>
<reference evidence="2" key="2">
    <citation type="journal article" date="2023" name="Proc. Natl. Acad. Sci. U.S.A.">
        <title>A global phylogenomic analysis of the shiitake genus Lentinula.</title>
        <authorList>
            <person name="Sierra-Patev S."/>
            <person name="Min B."/>
            <person name="Naranjo-Ortiz M."/>
            <person name="Looney B."/>
            <person name="Konkel Z."/>
            <person name="Slot J.C."/>
            <person name="Sakamoto Y."/>
            <person name="Steenwyk J.L."/>
            <person name="Rokas A."/>
            <person name="Carro J."/>
            <person name="Camarero S."/>
            <person name="Ferreira P."/>
            <person name="Molpeceres G."/>
            <person name="Ruiz-Duenas F.J."/>
            <person name="Serrano A."/>
            <person name="Henrissat B."/>
            <person name="Drula E."/>
            <person name="Hughes K.W."/>
            <person name="Mata J.L."/>
            <person name="Ishikawa N.K."/>
            <person name="Vargas-Isla R."/>
            <person name="Ushijima S."/>
            <person name="Smith C.A."/>
            <person name="Donoghue J."/>
            <person name="Ahrendt S."/>
            <person name="Andreopoulos W."/>
            <person name="He G."/>
            <person name="LaButti K."/>
            <person name="Lipzen A."/>
            <person name="Ng V."/>
            <person name="Riley R."/>
            <person name="Sandor L."/>
            <person name="Barry K."/>
            <person name="Martinez A.T."/>
            <person name="Xiao Y."/>
            <person name="Gibbons J.G."/>
            <person name="Terashima K."/>
            <person name="Grigoriev I.V."/>
            <person name="Hibbett D."/>
        </authorList>
    </citation>
    <scope>NUCLEOTIDE SEQUENCE</scope>
    <source>
        <strain evidence="2">ET3784</strain>
    </source>
</reference>
<evidence type="ECO:0000313" key="3">
    <source>
        <dbReference type="Proteomes" id="UP001176059"/>
    </source>
</evidence>
<dbReference type="PROSITE" id="PS51257">
    <property type="entry name" value="PROKAR_LIPOPROTEIN"/>
    <property type="match status" value="1"/>
</dbReference>
<keyword evidence="3" id="KW-1185">Reference proteome</keyword>
<dbReference type="Gene3D" id="2.80.10.50">
    <property type="match status" value="1"/>
</dbReference>
<evidence type="ECO:0000259" key="1">
    <source>
        <dbReference type="Pfam" id="PF14200"/>
    </source>
</evidence>
<dbReference type="InterPro" id="IPR035992">
    <property type="entry name" value="Ricin_B-like_lectins"/>
</dbReference>
<dbReference type="Pfam" id="PF14200">
    <property type="entry name" value="RicinB_lectin_2"/>
    <property type="match status" value="1"/>
</dbReference>
<accession>A0AA38MUL2</accession>
<dbReference type="CDD" id="cd23422">
    <property type="entry name" value="beta-trefoil_Ricin_MPL_CNL"/>
    <property type="match status" value="1"/>
</dbReference>
<proteinExistence type="predicted"/>
<gene>
    <name evidence="2" type="ORF">DFJ43DRAFT_1008473</name>
</gene>